<dbReference type="Pfam" id="PF14028">
    <property type="entry name" value="Lant_dehydr_C"/>
    <property type="match status" value="1"/>
</dbReference>
<keyword evidence="4" id="KW-1185">Reference proteome</keyword>
<dbReference type="EMBL" id="LR134363">
    <property type="protein sequence ID" value="VEG73865.1"/>
    <property type="molecule type" value="Genomic_DNA"/>
</dbReference>
<dbReference type="KEGG" id="asla:NCTC11923_00479"/>
<proteinExistence type="predicted"/>
<sequence>MGSGAEGELDWLYARLYCAGGDDTDALLPAVGRWLEGMRRRPIHSAHFLRFVDLRGHHLRLRIQAAPEVLDEAYASLGVLDEAARRAPVGQVERLVVDPLTAAGPGRAGLSLAVYGPEYDKYGGEAGVEAAEDHFAASTAWCLEQRIWRVGRPLPRVALAARYMALVAAGLGGDGSDGTDGAGGGDGSGDSDGSAAGWLLGEQLRLWGPRLPAELRGAESLKALVGQVLEVVGQGAAQEPRDGLEDLAADAVAAISRMGAGPAGRRALDLIHIDINRLGLNPAEEAVAGVAARHLLAGQAPSPPG</sequence>
<feature type="domain" description="Thiopeptide-type bacteriocin biosynthesis" evidence="2">
    <location>
        <begin position="11"/>
        <end position="294"/>
    </location>
</feature>
<gene>
    <name evidence="3" type="ORF">NCTC11923_00479</name>
</gene>
<name>A0A3S4UM99_9ACTO</name>
<feature type="compositionally biased region" description="Gly residues" evidence="1">
    <location>
        <begin position="175"/>
        <end position="190"/>
    </location>
</feature>
<evidence type="ECO:0000256" key="1">
    <source>
        <dbReference type="SAM" id="MobiDB-lite"/>
    </source>
</evidence>
<evidence type="ECO:0000259" key="2">
    <source>
        <dbReference type="Pfam" id="PF14028"/>
    </source>
</evidence>
<dbReference type="NCBIfam" id="TIGR03891">
    <property type="entry name" value="thiopep_ocin"/>
    <property type="match status" value="1"/>
</dbReference>
<evidence type="ECO:0000313" key="3">
    <source>
        <dbReference type="EMBL" id="VEG73865.1"/>
    </source>
</evidence>
<feature type="region of interest" description="Disordered" evidence="1">
    <location>
        <begin position="175"/>
        <end position="194"/>
    </location>
</feature>
<dbReference type="InterPro" id="IPR023809">
    <property type="entry name" value="Thiopep_bacteriocin_synth_dom"/>
</dbReference>
<reference evidence="3 4" key="1">
    <citation type="submission" date="2018-12" db="EMBL/GenBank/DDBJ databases">
        <authorList>
            <consortium name="Pathogen Informatics"/>
        </authorList>
    </citation>
    <scope>NUCLEOTIDE SEQUENCE [LARGE SCALE GENOMIC DNA]</scope>
    <source>
        <strain evidence="3 4">NCTC11923</strain>
    </source>
</reference>
<protein>
    <submittedName>
        <fullName evidence="3">Thiopeptide-type bacteriocin biosynthesis domain</fullName>
    </submittedName>
</protein>
<dbReference type="AlphaFoldDB" id="A0A3S4UM99"/>
<dbReference type="STRING" id="1278298.GCA_000428685_00002"/>
<accession>A0A3S4UM99</accession>
<organism evidence="3 4">
    <name type="scientific">Actinomyces slackii</name>
    <dbReference type="NCBI Taxonomy" id="52774"/>
    <lineage>
        <taxon>Bacteria</taxon>
        <taxon>Bacillati</taxon>
        <taxon>Actinomycetota</taxon>
        <taxon>Actinomycetes</taxon>
        <taxon>Actinomycetales</taxon>
        <taxon>Actinomycetaceae</taxon>
        <taxon>Actinomyces</taxon>
    </lineage>
</organism>
<dbReference type="RefSeq" id="WP_034514607.1">
    <property type="nucleotide sequence ID" value="NZ_CBCRWE010000106.1"/>
</dbReference>
<dbReference type="Proteomes" id="UP000276899">
    <property type="component" value="Chromosome"/>
</dbReference>
<evidence type="ECO:0000313" key="4">
    <source>
        <dbReference type="Proteomes" id="UP000276899"/>
    </source>
</evidence>